<evidence type="ECO:0000313" key="1">
    <source>
        <dbReference type="EMBL" id="SKC09567.1"/>
    </source>
</evidence>
<dbReference type="STRING" id="619805.SAMN05660477_02989"/>
<dbReference type="InterPro" id="IPR045749">
    <property type="entry name" value="DUF6090"/>
</dbReference>
<dbReference type="GO" id="GO:0005525">
    <property type="term" value="F:GTP binding"/>
    <property type="evidence" value="ECO:0007669"/>
    <property type="project" value="InterPro"/>
</dbReference>
<gene>
    <name evidence="1" type="ORF">SAMN05660477_02989</name>
</gene>
<dbReference type="GO" id="GO:0003924">
    <property type="term" value="F:GTPase activity"/>
    <property type="evidence" value="ECO:0007669"/>
    <property type="project" value="InterPro"/>
</dbReference>
<dbReference type="RefSeq" id="WP_079668204.1">
    <property type="nucleotide sequence ID" value="NZ_FUYZ01000013.1"/>
</dbReference>
<dbReference type="AlphaFoldDB" id="A0A1T5GME6"/>
<accession>A0A1T5GME6</accession>
<proteinExistence type="predicted"/>
<protein>
    <submittedName>
        <fullName evidence="1">Ras family protein</fullName>
    </submittedName>
</protein>
<dbReference type="Pfam" id="PF19578">
    <property type="entry name" value="DUF6090"/>
    <property type="match status" value="1"/>
</dbReference>
<name>A0A1T5GME6_9FLAO</name>
<dbReference type="Proteomes" id="UP000191112">
    <property type="component" value="Unassembled WGS sequence"/>
</dbReference>
<dbReference type="EMBL" id="FUYZ01000013">
    <property type="protein sequence ID" value="SKC09567.1"/>
    <property type="molecule type" value="Genomic_DNA"/>
</dbReference>
<keyword evidence="2" id="KW-1185">Reference proteome</keyword>
<organism evidence="1 2">
    <name type="scientific">Soonwooa buanensis</name>
    <dbReference type="NCBI Taxonomy" id="619805"/>
    <lineage>
        <taxon>Bacteria</taxon>
        <taxon>Pseudomonadati</taxon>
        <taxon>Bacteroidota</taxon>
        <taxon>Flavobacteriia</taxon>
        <taxon>Flavobacteriales</taxon>
        <taxon>Weeksellaceae</taxon>
        <taxon>Chryseobacterium group</taxon>
        <taxon>Soonwooa</taxon>
    </lineage>
</organism>
<sequence>MAELEVAKSTKKIYDTAQSKEHNAFHKLKEIGMEIAIIIFAVSVSIAFHNWSEERHEQKEVKHFLLGIKKDLRSDIAEMQGDLEAYKNQKKFFGYIAKIPNGQVADKDSIHLNRDFLFNFTGFNGNQGRYQGFKSSGKIGFIENEELQNDILDFYEEDVPLLITSTDFYKAQKLKYADFLFDHVQNYPDGNFLKMISSDPIKNRSKVYLSAVDQIIGNYTMCIKQMEKIITKIDHEYKH</sequence>
<dbReference type="OrthoDB" id="874372at2"/>
<evidence type="ECO:0000313" key="2">
    <source>
        <dbReference type="Proteomes" id="UP000191112"/>
    </source>
</evidence>
<reference evidence="1 2" key="1">
    <citation type="submission" date="2017-02" db="EMBL/GenBank/DDBJ databases">
        <authorList>
            <person name="Peterson S.W."/>
        </authorList>
    </citation>
    <scope>NUCLEOTIDE SEQUENCE [LARGE SCALE GENOMIC DNA]</scope>
    <source>
        <strain evidence="1 2">DSM 22323</strain>
    </source>
</reference>